<dbReference type="InterPro" id="IPR001254">
    <property type="entry name" value="Trypsin_dom"/>
</dbReference>
<keyword evidence="7" id="KW-1205">Fibrinolytic toxin</keyword>
<comment type="function">
    <text evidence="6">Fibrinolytic activity; shows preferential cleavage of Arg-Gly bonds in all three fibrinogen chains. Contact with the caterpillars causes severe bleeding, due the anticoagulant effect of the protein.</text>
</comment>
<evidence type="ECO:0000256" key="4">
    <source>
        <dbReference type="ARBA" id="ARBA00023240"/>
    </source>
</evidence>
<feature type="domain" description="Peptidase S1" evidence="9">
    <location>
        <begin position="63"/>
        <end position="304"/>
    </location>
</feature>
<dbReference type="InterPro" id="IPR033116">
    <property type="entry name" value="TRYPSIN_SER"/>
</dbReference>
<evidence type="ECO:0000313" key="10">
    <source>
        <dbReference type="EMBL" id="KAG6462474.1"/>
    </source>
</evidence>
<sequence length="305" mass="33859">MFVVYIKDLFRKPVNQVWSVTDMAMKLVLLFVAVFAGCNALPLEDPDQDMSIFFEHVDPNARIVGGTHAAEGSHPHMVSITYGATLRNLVCGGSIVTRRTILTAAHCIVPIINDYEDTLRSNAHATVGTNQWFSGGQMYSYQGYVIHPEYGRFSKNDIGMLYTTTDIVWNNVVRPIVINYDWIGEGMNCRVAGWGRIRNGGIIARNLRELNVQTVDGDHCIREIARVGAIHNMRNTKVDPNIEICTFHSHNHGVCNGDSGSALVRVDRGQQIGIVSWGLPCALGAPDIFVRLSAFRSWIQSNTVN</sequence>
<keyword evidence="8" id="KW-0720">Serine protease</keyword>
<dbReference type="AlphaFoldDB" id="A0A921ZS90"/>
<dbReference type="PROSITE" id="PS00135">
    <property type="entry name" value="TRYPSIN_SER"/>
    <property type="match status" value="1"/>
</dbReference>
<dbReference type="GO" id="GO:0004252">
    <property type="term" value="F:serine-type endopeptidase activity"/>
    <property type="evidence" value="ECO:0007669"/>
    <property type="project" value="InterPro"/>
</dbReference>
<name>A0A921ZS90_MANSE</name>
<dbReference type="FunFam" id="2.40.10.10:FF:000068">
    <property type="entry name" value="transmembrane protease serine 2"/>
    <property type="match status" value="1"/>
</dbReference>
<dbReference type="GO" id="GO:0006508">
    <property type="term" value="P:proteolysis"/>
    <property type="evidence" value="ECO:0007669"/>
    <property type="project" value="UniProtKB-KW"/>
</dbReference>
<comment type="subcellular location">
    <subcellularLocation>
        <location evidence="1">Secreted</location>
        <location evidence="1">Extracellular space</location>
    </subcellularLocation>
</comment>
<keyword evidence="4" id="KW-1199">Hemostasis impairing toxin</keyword>
<keyword evidence="3" id="KW-1015">Disulfide bond</keyword>
<keyword evidence="2" id="KW-0800">Toxin</keyword>
<evidence type="ECO:0000313" key="11">
    <source>
        <dbReference type="Proteomes" id="UP000791440"/>
    </source>
</evidence>
<dbReference type="CDD" id="cd00190">
    <property type="entry name" value="Tryp_SPc"/>
    <property type="match status" value="1"/>
</dbReference>
<evidence type="ECO:0000256" key="1">
    <source>
        <dbReference type="ARBA" id="ARBA00004239"/>
    </source>
</evidence>
<reference evidence="10" key="2">
    <citation type="submission" date="2020-12" db="EMBL/GenBank/DDBJ databases">
        <authorList>
            <person name="Kanost M."/>
        </authorList>
    </citation>
    <scope>NUCLEOTIDE SEQUENCE</scope>
</reference>
<comment type="caution">
    <text evidence="10">The sequence shown here is derived from an EMBL/GenBank/DDBJ whole genome shotgun (WGS) entry which is preliminary data.</text>
</comment>
<protein>
    <recommendedName>
        <fullName evidence="9">Peptidase S1 domain-containing protein</fullName>
    </recommendedName>
</protein>
<organism evidence="10 11">
    <name type="scientific">Manduca sexta</name>
    <name type="common">Tobacco hawkmoth</name>
    <name type="synonym">Tobacco hornworm</name>
    <dbReference type="NCBI Taxonomy" id="7130"/>
    <lineage>
        <taxon>Eukaryota</taxon>
        <taxon>Metazoa</taxon>
        <taxon>Ecdysozoa</taxon>
        <taxon>Arthropoda</taxon>
        <taxon>Hexapoda</taxon>
        <taxon>Insecta</taxon>
        <taxon>Pterygota</taxon>
        <taxon>Neoptera</taxon>
        <taxon>Endopterygota</taxon>
        <taxon>Lepidoptera</taxon>
        <taxon>Glossata</taxon>
        <taxon>Ditrysia</taxon>
        <taxon>Bombycoidea</taxon>
        <taxon>Sphingidae</taxon>
        <taxon>Sphinginae</taxon>
        <taxon>Sphingini</taxon>
        <taxon>Manduca</taxon>
    </lineage>
</organism>
<keyword evidence="11" id="KW-1185">Reference proteome</keyword>
<evidence type="ECO:0000256" key="6">
    <source>
        <dbReference type="ARBA" id="ARBA00055534"/>
    </source>
</evidence>
<keyword evidence="8" id="KW-0645">Protease</keyword>
<evidence type="ECO:0000256" key="5">
    <source>
        <dbReference type="ARBA" id="ARBA00024195"/>
    </source>
</evidence>
<dbReference type="GO" id="GO:0005576">
    <property type="term" value="C:extracellular region"/>
    <property type="evidence" value="ECO:0007669"/>
    <property type="project" value="UniProtKB-SubCell"/>
</dbReference>
<comment type="similarity">
    <text evidence="5">Belongs to the peptidase S1 family. CLIP subfamily.</text>
</comment>
<dbReference type="PROSITE" id="PS00134">
    <property type="entry name" value="TRYPSIN_HIS"/>
    <property type="match status" value="1"/>
</dbReference>
<dbReference type="PANTHER" id="PTHR24256">
    <property type="entry name" value="TRYPTASE-RELATED"/>
    <property type="match status" value="1"/>
</dbReference>
<evidence type="ECO:0000259" key="9">
    <source>
        <dbReference type="PROSITE" id="PS50240"/>
    </source>
</evidence>
<dbReference type="GO" id="GO:0090729">
    <property type="term" value="F:toxin activity"/>
    <property type="evidence" value="ECO:0007669"/>
    <property type="project" value="UniProtKB-KW"/>
</dbReference>
<dbReference type="Pfam" id="PF00089">
    <property type="entry name" value="Trypsin"/>
    <property type="match status" value="1"/>
</dbReference>
<dbReference type="EMBL" id="JH668851">
    <property type="protein sequence ID" value="KAG6462474.1"/>
    <property type="molecule type" value="Genomic_DNA"/>
</dbReference>
<dbReference type="Proteomes" id="UP000791440">
    <property type="component" value="Unassembled WGS sequence"/>
</dbReference>
<dbReference type="SMART" id="SM00020">
    <property type="entry name" value="Tryp_SPc"/>
    <property type="match status" value="1"/>
</dbReference>
<accession>A0A921ZS90</accession>
<reference evidence="10" key="1">
    <citation type="journal article" date="2016" name="Insect Biochem. Mol. Biol.">
        <title>Multifaceted biological insights from a draft genome sequence of the tobacco hornworm moth, Manduca sexta.</title>
        <authorList>
            <person name="Kanost M.R."/>
            <person name="Arrese E.L."/>
            <person name="Cao X."/>
            <person name="Chen Y.R."/>
            <person name="Chellapilla S."/>
            <person name="Goldsmith M.R."/>
            <person name="Grosse-Wilde E."/>
            <person name="Heckel D.G."/>
            <person name="Herndon N."/>
            <person name="Jiang H."/>
            <person name="Papanicolaou A."/>
            <person name="Qu J."/>
            <person name="Soulages J.L."/>
            <person name="Vogel H."/>
            <person name="Walters J."/>
            <person name="Waterhouse R.M."/>
            <person name="Ahn S.J."/>
            <person name="Almeida F.C."/>
            <person name="An C."/>
            <person name="Aqrawi P."/>
            <person name="Bretschneider A."/>
            <person name="Bryant W.B."/>
            <person name="Bucks S."/>
            <person name="Chao H."/>
            <person name="Chevignon G."/>
            <person name="Christen J.M."/>
            <person name="Clarke D.F."/>
            <person name="Dittmer N.T."/>
            <person name="Ferguson L.C.F."/>
            <person name="Garavelou S."/>
            <person name="Gordon K.H.J."/>
            <person name="Gunaratna R.T."/>
            <person name="Han Y."/>
            <person name="Hauser F."/>
            <person name="He Y."/>
            <person name="Heidel-Fischer H."/>
            <person name="Hirsh A."/>
            <person name="Hu Y."/>
            <person name="Jiang H."/>
            <person name="Kalra D."/>
            <person name="Klinner C."/>
            <person name="Konig C."/>
            <person name="Kovar C."/>
            <person name="Kroll A.R."/>
            <person name="Kuwar S.S."/>
            <person name="Lee S.L."/>
            <person name="Lehman R."/>
            <person name="Li K."/>
            <person name="Li Z."/>
            <person name="Liang H."/>
            <person name="Lovelace S."/>
            <person name="Lu Z."/>
            <person name="Mansfield J.H."/>
            <person name="McCulloch K.J."/>
            <person name="Mathew T."/>
            <person name="Morton B."/>
            <person name="Muzny D.M."/>
            <person name="Neunemann D."/>
            <person name="Ongeri F."/>
            <person name="Pauchet Y."/>
            <person name="Pu L.L."/>
            <person name="Pyrousis I."/>
            <person name="Rao X.J."/>
            <person name="Redding A."/>
            <person name="Roesel C."/>
            <person name="Sanchez-Gracia A."/>
            <person name="Schaack S."/>
            <person name="Shukla A."/>
            <person name="Tetreau G."/>
            <person name="Wang Y."/>
            <person name="Xiong G.H."/>
            <person name="Traut W."/>
            <person name="Walsh T.K."/>
            <person name="Worley K.C."/>
            <person name="Wu D."/>
            <person name="Wu W."/>
            <person name="Wu Y.Q."/>
            <person name="Zhang X."/>
            <person name="Zou Z."/>
            <person name="Zucker H."/>
            <person name="Briscoe A.D."/>
            <person name="Burmester T."/>
            <person name="Clem R.J."/>
            <person name="Feyereisen R."/>
            <person name="Grimmelikhuijzen C.J.P."/>
            <person name="Hamodrakas S.J."/>
            <person name="Hansson B.S."/>
            <person name="Huguet E."/>
            <person name="Jermiin L.S."/>
            <person name="Lan Q."/>
            <person name="Lehman H.K."/>
            <person name="Lorenzen M."/>
            <person name="Merzendorfer H."/>
            <person name="Michalopoulos I."/>
            <person name="Morton D.B."/>
            <person name="Muthukrishnan S."/>
            <person name="Oakeshott J.G."/>
            <person name="Palmer W."/>
            <person name="Park Y."/>
            <person name="Passarelli A.L."/>
            <person name="Rozas J."/>
            <person name="Schwartz L.M."/>
            <person name="Smith W."/>
            <person name="Southgate A."/>
            <person name="Vilcinskas A."/>
            <person name="Vogt R."/>
            <person name="Wang P."/>
            <person name="Werren J."/>
            <person name="Yu X.Q."/>
            <person name="Zhou J.J."/>
            <person name="Brown S.J."/>
            <person name="Scherer S.E."/>
            <person name="Richards S."/>
            <person name="Blissard G.W."/>
        </authorList>
    </citation>
    <scope>NUCLEOTIDE SEQUENCE</scope>
</reference>
<proteinExistence type="inferred from homology"/>
<dbReference type="InterPro" id="IPR051487">
    <property type="entry name" value="Ser/Thr_Proteases_Immune/Dev"/>
</dbReference>
<evidence type="ECO:0000256" key="8">
    <source>
        <dbReference type="RuleBase" id="RU363034"/>
    </source>
</evidence>
<dbReference type="PROSITE" id="PS50240">
    <property type="entry name" value="TRYPSIN_DOM"/>
    <property type="match status" value="1"/>
</dbReference>
<gene>
    <name evidence="10" type="ORF">O3G_MSEX013284</name>
</gene>
<keyword evidence="8" id="KW-0378">Hydrolase</keyword>
<dbReference type="InterPro" id="IPR018114">
    <property type="entry name" value="TRYPSIN_HIS"/>
</dbReference>
<evidence type="ECO:0000256" key="2">
    <source>
        <dbReference type="ARBA" id="ARBA00022656"/>
    </source>
</evidence>
<evidence type="ECO:0000256" key="3">
    <source>
        <dbReference type="ARBA" id="ARBA00023157"/>
    </source>
</evidence>
<evidence type="ECO:0000256" key="7">
    <source>
        <dbReference type="ARBA" id="ARBA00084094"/>
    </source>
</evidence>